<accession>A0A6N6VIB8</accession>
<dbReference type="CDD" id="cd14332">
    <property type="entry name" value="UBA_RuvA_C"/>
    <property type="match status" value="1"/>
</dbReference>
<dbReference type="SUPFAM" id="SSF47781">
    <property type="entry name" value="RuvA domain 2-like"/>
    <property type="match status" value="1"/>
</dbReference>
<dbReference type="RefSeq" id="WP_152215648.1">
    <property type="nucleotide sequence ID" value="NZ_WESC01000005.1"/>
</dbReference>
<evidence type="ECO:0000313" key="9">
    <source>
        <dbReference type="EMBL" id="KAB7740806.1"/>
    </source>
</evidence>
<keyword evidence="4 6" id="KW-0233">DNA recombination</keyword>
<dbReference type="InterPro" id="IPR013849">
    <property type="entry name" value="DNA_helicase_Holl-junc_RuvA_I"/>
</dbReference>
<evidence type="ECO:0000256" key="1">
    <source>
        <dbReference type="ARBA" id="ARBA00022490"/>
    </source>
</evidence>
<dbReference type="GO" id="GO:0009378">
    <property type="term" value="F:four-way junction helicase activity"/>
    <property type="evidence" value="ECO:0007669"/>
    <property type="project" value="InterPro"/>
</dbReference>
<protein>
    <recommendedName>
        <fullName evidence="6">Holliday junction branch migration complex subunit RuvA</fullName>
    </recommendedName>
</protein>
<evidence type="ECO:0000256" key="2">
    <source>
        <dbReference type="ARBA" id="ARBA00022763"/>
    </source>
</evidence>
<feature type="domain" description="DNA helicase Holliday junction RuvA type" evidence="7">
    <location>
        <begin position="1"/>
        <end position="60"/>
    </location>
</feature>
<dbReference type="Pfam" id="PF01330">
    <property type="entry name" value="RuvA_N"/>
    <property type="match status" value="1"/>
</dbReference>
<keyword evidence="10" id="KW-1185">Reference proteome</keyword>
<proteinExistence type="inferred from homology"/>
<evidence type="ECO:0000256" key="4">
    <source>
        <dbReference type="ARBA" id="ARBA00023172"/>
    </source>
</evidence>
<sequence>MIGKLKGLVDEVGADWLIVDVNGVGYLVTCSRRTLDALPEPGGAVTLSIETKVSEDAIRLVGFTSDLERDWFRLLLSVQGVGTRVALGVLGTLTPADLARAIALEDKKAVSAAPGVGPKVAARIVAELKDKAPASTSLNAVLDVGAPLGVEESAARNHSVAMRDAISALVNLGYPQVQAASAISGAVKKLESGATAEQLIRQGLKELAR</sequence>
<comment type="caution">
    <text evidence="6">Lacks conserved residue(s) required for the propagation of feature annotation.</text>
</comment>
<feature type="region of interest" description="Domain I" evidence="6">
    <location>
        <begin position="1"/>
        <end position="64"/>
    </location>
</feature>
<dbReference type="GO" id="GO:0000400">
    <property type="term" value="F:four-way junction DNA binding"/>
    <property type="evidence" value="ECO:0007669"/>
    <property type="project" value="UniProtKB-UniRule"/>
</dbReference>
<dbReference type="InterPro" id="IPR000085">
    <property type="entry name" value="RuvA"/>
</dbReference>
<dbReference type="InterPro" id="IPR012340">
    <property type="entry name" value="NA-bd_OB-fold"/>
</dbReference>
<dbReference type="NCBIfam" id="TIGR00084">
    <property type="entry name" value="ruvA"/>
    <property type="match status" value="1"/>
</dbReference>
<dbReference type="GO" id="GO:0006310">
    <property type="term" value="P:DNA recombination"/>
    <property type="evidence" value="ECO:0007669"/>
    <property type="project" value="UniProtKB-UniRule"/>
</dbReference>
<evidence type="ECO:0000259" key="7">
    <source>
        <dbReference type="Pfam" id="PF01330"/>
    </source>
</evidence>
<comment type="subunit">
    <text evidence="6">Homotetramer. Forms an RuvA(8)-RuvB(12)-Holliday junction (HJ) complex. HJ DNA is sandwiched between 2 RuvA tetramers; dsDNA enters through RuvA and exits via RuvB. An RuvB hexamer assembles on each DNA strand where it exits the tetramer. Each RuvB hexamer is contacted by two RuvA subunits (via domain III) on 2 adjacent RuvB subunits; this complex drives branch migration. In the full resolvosome a probable DNA-RuvA(4)-RuvB(12)-RuvC(2) complex forms which resolves the HJ.</text>
</comment>
<dbReference type="GO" id="GO:0005737">
    <property type="term" value="C:cytoplasm"/>
    <property type="evidence" value="ECO:0007669"/>
    <property type="project" value="UniProtKB-SubCell"/>
</dbReference>
<comment type="function">
    <text evidence="6">The RuvA-RuvB-RuvC complex processes Holliday junction (HJ) DNA during genetic recombination and DNA repair, while the RuvA-RuvB complex plays an important role in the rescue of blocked DNA replication forks via replication fork reversal (RFR). RuvA specifically binds to HJ cruciform DNA, conferring on it an open structure. The RuvB hexamer acts as an ATP-dependent pump, pulling dsDNA into and through the RuvAB complex. HJ branch migration allows RuvC to scan DNA until it finds its consensus sequence, where it cleaves and resolves the cruciform DNA.</text>
</comment>
<keyword evidence="3 6" id="KW-0238">DNA-binding</keyword>
<comment type="caution">
    <text evidence="9">The sequence shown here is derived from an EMBL/GenBank/DDBJ whole genome shotgun (WGS) entry which is preliminary data.</text>
</comment>
<dbReference type="EMBL" id="WESC01000005">
    <property type="protein sequence ID" value="KAB7740806.1"/>
    <property type="molecule type" value="Genomic_DNA"/>
</dbReference>
<evidence type="ECO:0000256" key="3">
    <source>
        <dbReference type="ARBA" id="ARBA00023125"/>
    </source>
</evidence>
<dbReference type="SUPFAM" id="SSF50249">
    <property type="entry name" value="Nucleic acid-binding proteins"/>
    <property type="match status" value="1"/>
</dbReference>
<feature type="region of interest" description="Domain III" evidence="6">
    <location>
        <begin position="157"/>
        <end position="209"/>
    </location>
</feature>
<dbReference type="Gene3D" id="2.40.50.140">
    <property type="entry name" value="Nucleic acid-binding proteins"/>
    <property type="match status" value="1"/>
</dbReference>
<evidence type="ECO:0000256" key="5">
    <source>
        <dbReference type="ARBA" id="ARBA00023204"/>
    </source>
</evidence>
<dbReference type="InterPro" id="IPR036267">
    <property type="entry name" value="RuvA_C_sf"/>
</dbReference>
<dbReference type="GO" id="GO:0006281">
    <property type="term" value="P:DNA repair"/>
    <property type="evidence" value="ECO:0007669"/>
    <property type="project" value="UniProtKB-UniRule"/>
</dbReference>
<keyword evidence="5 6" id="KW-0234">DNA repair</keyword>
<dbReference type="InterPro" id="IPR011114">
    <property type="entry name" value="RuvA_C"/>
</dbReference>
<dbReference type="GO" id="GO:0048476">
    <property type="term" value="C:Holliday junction resolvase complex"/>
    <property type="evidence" value="ECO:0007669"/>
    <property type="project" value="UniProtKB-UniRule"/>
</dbReference>
<dbReference type="Pfam" id="PF14520">
    <property type="entry name" value="HHH_5"/>
    <property type="match status" value="1"/>
</dbReference>
<dbReference type="Gene3D" id="1.10.150.20">
    <property type="entry name" value="5' to 3' exonuclease, C-terminal subdomain"/>
    <property type="match status" value="1"/>
</dbReference>
<dbReference type="GO" id="GO:0009379">
    <property type="term" value="C:Holliday junction helicase complex"/>
    <property type="evidence" value="ECO:0007669"/>
    <property type="project" value="InterPro"/>
</dbReference>
<feature type="domain" description="Holliday junction DNA helicase RuvA C-terminal" evidence="8">
    <location>
        <begin position="162"/>
        <end position="207"/>
    </location>
</feature>
<keyword evidence="2 6" id="KW-0227">DNA damage</keyword>
<comment type="subcellular location">
    <subcellularLocation>
        <location evidence="6">Cytoplasm</location>
    </subcellularLocation>
</comment>
<name>A0A6N6VIB8_9HYPH</name>
<comment type="domain">
    <text evidence="6">Has three domains with a flexible linker between the domains II and III and assumes an 'L' shape. Domain III is highly mobile and contacts RuvB.</text>
</comment>
<evidence type="ECO:0000313" key="10">
    <source>
        <dbReference type="Proteomes" id="UP000468901"/>
    </source>
</evidence>
<dbReference type="Proteomes" id="UP000468901">
    <property type="component" value="Unassembled WGS sequence"/>
</dbReference>
<dbReference type="AlphaFoldDB" id="A0A6N6VIB8"/>
<dbReference type="Gene3D" id="1.10.8.10">
    <property type="entry name" value="DNA helicase RuvA subunit, C-terminal domain"/>
    <property type="match status" value="1"/>
</dbReference>
<keyword evidence="1 6" id="KW-0963">Cytoplasm</keyword>
<dbReference type="GO" id="GO:0005524">
    <property type="term" value="F:ATP binding"/>
    <property type="evidence" value="ECO:0007669"/>
    <property type="project" value="InterPro"/>
</dbReference>
<dbReference type="HAMAP" id="MF_00031">
    <property type="entry name" value="DNA_HJ_migration_RuvA"/>
    <property type="match status" value="1"/>
</dbReference>
<dbReference type="InterPro" id="IPR010994">
    <property type="entry name" value="RuvA_2-like"/>
</dbReference>
<evidence type="ECO:0000259" key="8">
    <source>
        <dbReference type="Pfam" id="PF07499"/>
    </source>
</evidence>
<dbReference type="Pfam" id="PF07499">
    <property type="entry name" value="RuvA_C"/>
    <property type="match status" value="1"/>
</dbReference>
<reference evidence="9 10" key="1">
    <citation type="submission" date="2019-09" db="EMBL/GenBank/DDBJ databases">
        <title>Parvibaculum sedimenti sp. nov., isolated from sediment.</title>
        <authorList>
            <person name="Wang Y."/>
        </authorList>
    </citation>
    <scope>NUCLEOTIDE SEQUENCE [LARGE SCALE GENOMIC DNA]</scope>
    <source>
        <strain evidence="9 10">HXT-9</strain>
    </source>
</reference>
<dbReference type="SUPFAM" id="SSF46929">
    <property type="entry name" value="DNA helicase RuvA subunit, C-terminal domain"/>
    <property type="match status" value="1"/>
</dbReference>
<gene>
    <name evidence="6 9" type="primary">ruvA</name>
    <name evidence="9" type="ORF">F2P47_07105</name>
</gene>
<organism evidence="9 10">
    <name type="scientific">Parvibaculum sedimenti</name>
    <dbReference type="NCBI Taxonomy" id="2608632"/>
    <lineage>
        <taxon>Bacteria</taxon>
        <taxon>Pseudomonadati</taxon>
        <taxon>Pseudomonadota</taxon>
        <taxon>Alphaproteobacteria</taxon>
        <taxon>Hyphomicrobiales</taxon>
        <taxon>Parvibaculaceae</taxon>
        <taxon>Parvibaculum</taxon>
    </lineage>
</organism>
<comment type="similarity">
    <text evidence="6">Belongs to the RuvA family.</text>
</comment>
<evidence type="ECO:0000256" key="6">
    <source>
        <dbReference type="HAMAP-Rule" id="MF_00031"/>
    </source>
</evidence>